<evidence type="ECO:0000256" key="2">
    <source>
        <dbReference type="SAM" id="MobiDB-lite"/>
    </source>
</evidence>
<evidence type="ECO:0000259" key="4">
    <source>
        <dbReference type="Pfam" id="PF04677"/>
    </source>
</evidence>
<feature type="domain" description="Cwf19-like C-terminal" evidence="4">
    <location>
        <begin position="192"/>
        <end position="314"/>
    </location>
</feature>
<proteinExistence type="inferred from homology"/>
<dbReference type="InterPro" id="IPR006768">
    <property type="entry name" value="Cwf19-like_C_dom-1"/>
</dbReference>
<dbReference type="Pfam" id="PF04676">
    <property type="entry name" value="CwfJ_C_2"/>
    <property type="match status" value="1"/>
</dbReference>
<dbReference type="InterPro" id="IPR040194">
    <property type="entry name" value="Cwf19-like"/>
</dbReference>
<dbReference type="PANTHER" id="PTHR12072">
    <property type="entry name" value="CWF19, CELL CYCLE CONTROL PROTEIN"/>
    <property type="match status" value="1"/>
</dbReference>
<evidence type="ECO:0000259" key="3">
    <source>
        <dbReference type="Pfam" id="PF04676"/>
    </source>
</evidence>
<feature type="compositionally biased region" description="Basic and acidic residues" evidence="2">
    <location>
        <begin position="38"/>
        <end position="49"/>
    </location>
</feature>
<organism evidence="5 6">
    <name type="scientific">Euplotes crassus</name>
    <dbReference type="NCBI Taxonomy" id="5936"/>
    <lineage>
        <taxon>Eukaryota</taxon>
        <taxon>Sar</taxon>
        <taxon>Alveolata</taxon>
        <taxon>Ciliophora</taxon>
        <taxon>Intramacronucleata</taxon>
        <taxon>Spirotrichea</taxon>
        <taxon>Hypotrichia</taxon>
        <taxon>Euplotida</taxon>
        <taxon>Euplotidae</taxon>
        <taxon>Moneuplotes</taxon>
    </lineage>
</organism>
<dbReference type="PANTHER" id="PTHR12072:SF5">
    <property type="entry name" value="CWF19-LIKE PROTEIN 2"/>
    <property type="match status" value="1"/>
</dbReference>
<feature type="domain" description="Cwf19-like protein C-terminal" evidence="3">
    <location>
        <begin position="323"/>
        <end position="412"/>
    </location>
</feature>
<dbReference type="InterPro" id="IPR036265">
    <property type="entry name" value="HIT-like_sf"/>
</dbReference>
<dbReference type="GO" id="GO:0000398">
    <property type="term" value="P:mRNA splicing, via spliceosome"/>
    <property type="evidence" value="ECO:0007669"/>
    <property type="project" value="TreeGrafter"/>
</dbReference>
<sequence length="416" mass="48440">MFAGIKVKKRGEVGQEDQALKQLLEKEGQKKNKYSTAKKWEKEESKTDEPMEEPIMPQEEDEDIDINEMCNKAIDAFYKCEFDDYEELHQTLTKTEQVQFIQNEKAIEQTQKDIQLNQDQSNSELFKGGLVNELIDEKRKLMLQIRSCDPESKQYDVVSDQFDSAFIGKKLKKRDLKRLMKKDEKAEKNAFRRRQKILSNCKFCYYNNRIFESKLVIASSSSVYLGVPTEIGTLCEDHLIISPKEHYSATNQCEEDIAQEIRSFKLSLVGHFGKKGKSVVFLETAIDLESIPHIQIDCIPIESDLEEDVKLFFKKALTEDDEEWSTHKKIYDTVDSKGDIQAVIPANFSYFHLDINAKGGFAHVIEDSRKFNRIHVLEVLSSCVGEEHPNFNVPHRYEELRKKVKKFKEKYSFKSR</sequence>
<evidence type="ECO:0000313" key="5">
    <source>
        <dbReference type="EMBL" id="CAI2368855.1"/>
    </source>
</evidence>
<comment type="similarity">
    <text evidence="1">Belongs to the CWF19 family.</text>
</comment>
<reference evidence="5" key="1">
    <citation type="submission" date="2023-07" db="EMBL/GenBank/DDBJ databases">
        <authorList>
            <consortium name="AG Swart"/>
            <person name="Singh M."/>
            <person name="Singh A."/>
            <person name="Seah K."/>
            <person name="Emmerich C."/>
        </authorList>
    </citation>
    <scope>NUCLEOTIDE SEQUENCE</scope>
    <source>
        <strain evidence="5">DP1</strain>
    </source>
</reference>
<protein>
    <submittedName>
        <fullName evidence="5">Uncharacterized protein</fullName>
    </submittedName>
</protein>
<accession>A0AAD1UL26</accession>
<gene>
    <name evidence="5" type="ORF">ECRASSUSDP1_LOCUS10151</name>
</gene>
<name>A0AAD1UL26_EUPCR</name>
<comment type="caution">
    <text evidence="5">The sequence shown here is derived from an EMBL/GenBank/DDBJ whole genome shotgun (WGS) entry which is preliminary data.</text>
</comment>
<evidence type="ECO:0000256" key="1">
    <source>
        <dbReference type="ARBA" id="ARBA00006795"/>
    </source>
</evidence>
<feature type="region of interest" description="Disordered" evidence="2">
    <location>
        <begin position="28"/>
        <end position="54"/>
    </location>
</feature>
<dbReference type="Pfam" id="PF04677">
    <property type="entry name" value="CwfJ_C_1"/>
    <property type="match status" value="1"/>
</dbReference>
<dbReference type="Gene3D" id="3.30.428.10">
    <property type="entry name" value="HIT-like"/>
    <property type="match status" value="1"/>
</dbReference>
<dbReference type="GO" id="GO:0071014">
    <property type="term" value="C:post-mRNA release spliceosomal complex"/>
    <property type="evidence" value="ECO:0007669"/>
    <property type="project" value="TreeGrafter"/>
</dbReference>
<dbReference type="AlphaFoldDB" id="A0AAD1UL26"/>
<dbReference type="InterPro" id="IPR006767">
    <property type="entry name" value="Cwf19-like_C_dom-2"/>
</dbReference>
<dbReference type="Proteomes" id="UP001295684">
    <property type="component" value="Unassembled WGS sequence"/>
</dbReference>
<dbReference type="EMBL" id="CAMPGE010009999">
    <property type="protein sequence ID" value="CAI2368855.1"/>
    <property type="molecule type" value="Genomic_DNA"/>
</dbReference>
<keyword evidence="6" id="KW-1185">Reference proteome</keyword>
<evidence type="ECO:0000313" key="6">
    <source>
        <dbReference type="Proteomes" id="UP001295684"/>
    </source>
</evidence>